<dbReference type="GO" id="GO:0043565">
    <property type="term" value="F:sequence-specific DNA binding"/>
    <property type="evidence" value="ECO:0007669"/>
    <property type="project" value="TreeGrafter"/>
</dbReference>
<protein>
    <submittedName>
        <fullName evidence="6">LysR family transcriptional regulator, glycine cleavage system transcriptional activator</fullName>
    </submittedName>
</protein>
<dbReference type="InterPro" id="IPR005119">
    <property type="entry name" value="LysR_subst-bd"/>
</dbReference>
<dbReference type="PROSITE" id="PS50931">
    <property type="entry name" value="HTH_LYSR"/>
    <property type="match status" value="1"/>
</dbReference>
<proteinExistence type="inferred from homology"/>
<dbReference type="PANTHER" id="PTHR30537:SF32">
    <property type="entry name" value="HTH-TYPE TRANSCRIPTIONAL REGULATOR DSDC"/>
    <property type="match status" value="1"/>
</dbReference>
<dbReference type="SUPFAM" id="SSF46785">
    <property type="entry name" value="Winged helix' DNA-binding domain"/>
    <property type="match status" value="1"/>
</dbReference>
<dbReference type="GO" id="GO:0006351">
    <property type="term" value="P:DNA-templated transcription"/>
    <property type="evidence" value="ECO:0007669"/>
    <property type="project" value="TreeGrafter"/>
</dbReference>
<dbReference type="AlphaFoldDB" id="A0A1I4DU94"/>
<dbReference type="InterPro" id="IPR036388">
    <property type="entry name" value="WH-like_DNA-bd_sf"/>
</dbReference>
<keyword evidence="4" id="KW-0804">Transcription</keyword>
<comment type="similarity">
    <text evidence="1">Belongs to the LysR transcriptional regulatory family.</text>
</comment>
<dbReference type="Pfam" id="PF03466">
    <property type="entry name" value="LysR_substrate"/>
    <property type="match status" value="1"/>
</dbReference>
<dbReference type="PANTHER" id="PTHR30537">
    <property type="entry name" value="HTH-TYPE TRANSCRIPTIONAL REGULATOR"/>
    <property type="match status" value="1"/>
</dbReference>
<accession>A0A1I4DU94</accession>
<evidence type="ECO:0000256" key="2">
    <source>
        <dbReference type="ARBA" id="ARBA00023015"/>
    </source>
</evidence>
<keyword evidence="2" id="KW-0805">Transcription regulation</keyword>
<dbReference type="InterPro" id="IPR036390">
    <property type="entry name" value="WH_DNA-bd_sf"/>
</dbReference>
<dbReference type="GO" id="GO:0003700">
    <property type="term" value="F:DNA-binding transcription factor activity"/>
    <property type="evidence" value="ECO:0007669"/>
    <property type="project" value="InterPro"/>
</dbReference>
<reference evidence="7" key="1">
    <citation type="submission" date="2016-10" db="EMBL/GenBank/DDBJ databases">
        <authorList>
            <person name="Varghese N."/>
            <person name="Submissions S."/>
        </authorList>
    </citation>
    <scope>NUCLEOTIDE SEQUENCE [LARGE SCALE GENOMIC DNA]</scope>
    <source>
        <strain evidence="7">DSM 28453</strain>
    </source>
</reference>
<keyword evidence="3" id="KW-0238">DNA-binding</keyword>
<evidence type="ECO:0000313" key="7">
    <source>
        <dbReference type="Proteomes" id="UP000198851"/>
    </source>
</evidence>
<organism evidence="6 7">
    <name type="scientific">Shimia haliotis</name>
    <dbReference type="NCBI Taxonomy" id="1280847"/>
    <lineage>
        <taxon>Bacteria</taxon>
        <taxon>Pseudomonadati</taxon>
        <taxon>Pseudomonadota</taxon>
        <taxon>Alphaproteobacteria</taxon>
        <taxon>Rhodobacterales</taxon>
        <taxon>Roseobacteraceae</taxon>
    </lineage>
</organism>
<evidence type="ECO:0000259" key="5">
    <source>
        <dbReference type="PROSITE" id="PS50931"/>
    </source>
</evidence>
<dbReference type="Gene3D" id="1.10.10.10">
    <property type="entry name" value="Winged helix-like DNA-binding domain superfamily/Winged helix DNA-binding domain"/>
    <property type="match status" value="1"/>
</dbReference>
<evidence type="ECO:0000256" key="1">
    <source>
        <dbReference type="ARBA" id="ARBA00009437"/>
    </source>
</evidence>
<dbReference type="STRING" id="1280847.SAMN04488036_103455"/>
<evidence type="ECO:0000256" key="4">
    <source>
        <dbReference type="ARBA" id="ARBA00023163"/>
    </source>
</evidence>
<gene>
    <name evidence="6" type="ORF">SAMN04488036_103455</name>
</gene>
<evidence type="ECO:0000313" key="6">
    <source>
        <dbReference type="EMBL" id="SFK97258.1"/>
    </source>
</evidence>
<name>A0A1I4DU94_9RHOB</name>
<keyword evidence="7" id="KW-1185">Reference proteome</keyword>
<dbReference type="Pfam" id="PF00126">
    <property type="entry name" value="HTH_1"/>
    <property type="match status" value="1"/>
</dbReference>
<dbReference type="Proteomes" id="UP000198851">
    <property type="component" value="Unassembled WGS sequence"/>
</dbReference>
<dbReference type="RefSeq" id="WP_093323490.1">
    <property type="nucleotide sequence ID" value="NZ_FOSZ01000003.1"/>
</dbReference>
<dbReference type="EMBL" id="FOSZ01000003">
    <property type="protein sequence ID" value="SFK97258.1"/>
    <property type="molecule type" value="Genomic_DNA"/>
</dbReference>
<dbReference type="Gene3D" id="3.40.190.10">
    <property type="entry name" value="Periplasmic binding protein-like II"/>
    <property type="match status" value="2"/>
</dbReference>
<dbReference type="InterPro" id="IPR058163">
    <property type="entry name" value="LysR-type_TF_proteobact-type"/>
</dbReference>
<sequence length="319" mass="35548">MRRKLPPFAAIRAFEAVARHQHIGNAANELLVTHSALSQQIKQLESWFGQNLFDREKGRLKLKDRSRELVSSYSKALDLLEIATARFDAQTNRDVITLLCDPSFFSKCLIGKLGQLREAAHGADIEVLTPHTLPDIYPKGVDIVVHFHEPRTWNDVHSVDLLDLYGFPACAPSLLRQHGDPKEPKNIVDFQLLQGDDRESWHSWLDQFDLASIAEGKSIYFDDFAHAVQAGTQGLGVLIADPVTCKHELDSGSLVALFGAPVFCVRYHATCTKTDDKKIEGVLLELTKIASEFKALQSEFLASLNAPATLIQKSNKSHL</sequence>
<dbReference type="InterPro" id="IPR000847">
    <property type="entry name" value="LysR_HTH_N"/>
</dbReference>
<dbReference type="PRINTS" id="PR00039">
    <property type="entry name" value="HTHLYSR"/>
</dbReference>
<feature type="domain" description="HTH lysR-type" evidence="5">
    <location>
        <begin position="6"/>
        <end position="63"/>
    </location>
</feature>
<dbReference type="SUPFAM" id="SSF53850">
    <property type="entry name" value="Periplasmic binding protein-like II"/>
    <property type="match status" value="1"/>
</dbReference>
<dbReference type="OrthoDB" id="9813056at2"/>
<evidence type="ECO:0000256" key="3">
    <source>
        <dbReference type="ARBA" id="ARBA00023125"/>
    </source>
</evidence>